<name>A0A137PGK8_CONC2</name>
<dbReference type="InterPro" id="IPR029033">
    <property type="entry name" value="His_PPase_superfam"/>
</dbReference>
<dbReference type="Proteomes" id="UP000070444">
    <property type="component" value="Unassembled WGS sequence"/>
</dbReference>
<dbReference type="CDD" id="cd07067">
    <property type="entry name" value="HP_PGM_like"/>
    <property type="match status" value="1"/>
</dbReference>
<dbReference type="SUPFAM" id="SSF53254">
    <property type="entry name" value="Phosphoglycerate mutase-like"/>
    <property type="match status" value="1"/>
</dbReference>
<feature type="binding site" evidence="3">
    <location>
        <begin position="10"/>
        <end position="17"/>
    </location>
    <ligand>
        <name>substrate</name>
    </ligand>
</feature>
<reference evidence="4 5" key="1">
    <citation type="journal article" date="2015" name="Genome Biol. Evol.">
        <title>Phylogenomic analyses indicate that early fungi evolved digesting cell walls of algal ancestors of land plants.</title>
        <authorList>
            <person name="Chang Y."/>
            <person name="Wang S."/>
            <person name="Sekimoto S."/>
            <person name="Aerts A.L."/>
            <person name="Choi C."/>
            <person name="Clum A."/>
            <person name="LaButti K.M."/>
            <person name="Lindquist E.A."/>
            <person name="Yee Ngan C."/>
            <person name="Ohm R.A."/>
            <person name="Salamov A.A."/>
            <person name="Grigoriev I.V."/>
            <person name="Spatafora J.W."/>
            <person name="Berbee M.L."/>
        </authorList>
    </citation>
    <scope>NUCLEOTIDE SEQUENCE [LARGE SCALE GENOMIC DNA]</scope>
    <source>
        <strain evidence="4 5">NRRL 28638</strain>
    </source>
</reference>
<dbReference type="Pfam" id="PF00300">
    <property type="entry name" value="His_Phos_1"/>
    <property type="match status" value="1"/>
</dbReference>
<dbReference type="PANTHER" id="PTHR46517:SF1">
    <property type="entry name" value="FRUCTOSE-2,6-BISPHOSPHATASE TIGAR"/>
    <property type="match status" value="1"/>
</dbReference>
<dbReference type="OrthoDB" id="354304at2759"/>
<accession>A0A137PGK8</accession>
<evidence type="ECO:0000313" key="4">
    <source>
        <dbReference type="EMBL" id="KXN74136.1"/>
    </source>
</evidence>
<keyword evidence="5" id="KW-1185">Reference proteome</keyword>
<dbReference type="SMART" id="SM00855">
    <property type="entry name" value="PGAM"/>
    <property type="match status" value="1"/>
</dbReference>
<protein>
    <submittedName>
        <fullName evidence="4">Phosphoglycerate mutase-like protein</fullName>
    </submittedName>
</protein>
<proteinExistence type="predicted"/>
<evidence type="ECO:0000313" key="5">
    <source>
        <dbReference type="Proteomes" id="UP000070444"/>
    </source>
</evidence>
<gene>
    <name evidence="4" type="ORF">CONCODRAFT_67731</name>
</gene>
<dbReference type="GO" id="GO:0043456">
    <property type="term" value="P:regulation of pentose-phosphate shunt"/>
    <property type="evidence" value="ECO:0007669"/>
    <property type="project" value="TreeGrafter"/>
</dbReference>
<organism evidence="4 5">
    <name type="scientific">Conidiobolus coronatus (strain ATCC 28846 / CBS 209.66 / NRRL 28638)</name>
    <name type="common">Delacroixia coronata</name>
    <dbReference type="NCBI Taxonomy" id="796925"/>
    <lineage>
        <taxon>Eukaryota</taxon>
        <taxon>Fungi</taxon>
        <taxon>Fungi incertae sedis</taxon>
        <taxon>Zoopagomycota</taxon>
        <taxon>Entomophthoromycotina</taxon>
        <taxon>Entomophthoromycetes</taxon>
        <taxon>Entomophthorales</taxon>
        <taxon>Ancylistaceae</taxon>
        <taxon>Conidiobolus</taxon>
    </lineage>
</organism>
<dbReference type="GO" id="GO:0005829">
    <property type="term" value="C:cytosol"/>
    <property type="evidence" value="ECO:0007669"/>
    <property type="project" value="TreeGrafter"/>
</dbReference>
<dbReference type="InterPro" id="IPR013078">
    <property type="entry name" value="His_Pase_superF_clade-1"/>
</dbReference>
<feature type="active site" description="Tele-phosphohistidine intermediate" evidence="2">
    <location>
        <position position="11"/>
    </location>
</feature>
<sequence length="219" mass="25639">MRELNLIFIRHGKTDYNLEPRRFQGVELNETGRCQAEKLSKRLIENTYKFDKIYSSDLKRAIQSIEPYLIKTKFCNVIYTEELREIDYGILSGKVIEEVISNLNPGETIGDLINKHGENKSKFQKRVENFIKKIIMEELISLEEQSSQRSVLLVFHGEYFKVVDGLFNINNSIEKPKNCSLYQIKLTYDNANVECNNYLKIPGLSYNWEICNDITHLNE</sequence>
<keyword evidence="1" id="KW-0378">Hydrolase</keyword>
<dbReference type="STRING" id="796925.A0A137PGK8"/>
<evidence type="ECO:0000256" key="2">
    <source>
        <dbReference type="PIRSR" id="PIRSR613078-1"/>
    </source>
</evidence>
<feature type="active site" description="Proton donor/acceptor" evidence="2">
    <location>
        <position position="85"/>
    </location>
</feature>
<evidence type="ECO:0000256" key="3">
    <source>
        <dbReference type="PIRSR" id="PIRSR613078-2"/>
    </source>
</evidence>
<dbReference type="InterPro" id="IPR051695">
    <property type="entry name" value="Phosphoglycerate_Mutase"/>
</dbReference>
<evidence type="ECO:0000256" key="1">
    <source>
        <dbReference type="ARBA" id="ARBA00022801"/>
    </source>
</evidence>
<dbReference type="PANTHER" id="PTHR46517">
    <property type="entry name" value="FRUCTOSE-2,6-BISPHOSPHATASE TIGAR"/>
    <property type="match status" value="1"/>
</dbReference>
<dbReference type="Gene3D" id="3.40.50.1240">
    <property type="entry name" value="Phosphoglycerate mutase-like"/>
    <property type="match status" value="1"/>
</dbReference>
<dbReference type="GO" id="GO:0045820">
    <property type="term" value="P:negative regulation of glycolytic process"/>
    <property type="evidence" value="ECO:0007669"/>
    <property type="project" value="TreeGrafter"/>
</dbReference>
<dbReference type="EMBL" id="KQ964427">
    <property type="protein sequence ID" value="KXN74136.1"/>
    <property type="molecule type" value="Genomic_DNA"/>
</dbReference>
<feature type="binding site" evidence="3">
    <location>
        <position position="60"/>
    </location>
    <ligand>
        <name>substrate</name>
    </ligand>
</feature>
<feature type="binding site" evidence="3">
    <location>
        <begin position="85"/>
        <end position="88"/>
    </location>
    <ligand>
        <name>substrate</name>
    </ligand>
</feature>
<dbReference type="AlphaFoldDB" id="A0A137PGK8"/>
<dbReference type="GO" id="GO:0004331">
    <property type="term" value="F:fructose-2,6-bisphosphate 2-phosphatase activity"/>
    <property type="evidence" value="ECO:0007669"/>
    <property type="project" value="TreeGrafter"/>
</dbReference>